<evidence type="ECO:0000256" key="4">
    <source>
        <dbReference type="PROSITE-ProRule" id="PRU00134"/>
    </source>
</evidence>
<dbReference type="SUPFAM" id="SSF82199">
    <property type="entry name" value="SET domain"/>
    <property type="match status" value="1"/>
</dbReference>
<evidence type="ECO:0000256" key="3">
    <source>
        <dbReference type="ARBA" id="ARBA00022833"/>
    </source>
</evidence>
<dbReference type="PANTHER" id="PTHR12197:SF251">
    <property type="entry name" value="EG:BACR7C10.4 PROTEIN"/>
    <property type="match status" value="1"/>
</dbReference>
<dbReference type="OMA" id="QEFKLAY"/>
<dbReference type="InterPro" id="IPR050869">
    <property type="entry name" value="H3K4_H4K5_MeTrfase"/>
</dbReference>
<keyword evidence="2 4" id="KW-0863">Zinc-finger</keyword>
<accession>A0A0L8GCC8</accession>
<dbReference type="Gene3D" id="1.25.40.970">
    <property type="match status" value="1"/>
</dbReference>
<reference evidence="6" key="1">
    <citation type="submission" date="2015-07" db="EMBL/GenBank/DDBJ databases">
        <title>MeaNS - Measles Nucleotide Surveillance Program.</title>
        <authorList>
            <person name="Tran T."/>
            <person name="Druce J."/>
        </authorList>
    </citation>
    <scope>NUCLEOTIDE SEQUENCE</scope>
    <source>
        <strain evidence="6">UCB-OBI-ISO-001</strain>
        <tissue evidence="6">Gonad</tissue>
    </source>
</reference>
<dbReference type="InterPro" id="IPR046341">
    <property type="entry name" value="SET_dom_sf"/>
</dbReference>
<dbReference type="OrthoDB" id="265717at2759"/>
<dbReference type="Gene3D" id="1.10.220.160">
    <property type="match status" value="1"/>
</dbReference>
<gene>
    <name evidence="6" type="ORF">OCBIM_22035887mg</name>
</gene>
<organism evidence="6">
    <name type="scientific">Octopus bimaculoides</name>
    <name type="common">California two-spotted octopus</name>
    <dbReference type="NCBI Taxonomy" id="37653"/>
    <lineage>
        <taxon>Eukaryota</taxon>
        <taxon>Metazoa</taxon>
        <taxon>Spiralia</taxon>
        <taxon>Lophotrochozoa</taxon>
        <taxon>Mollusca</taxon>
        <taxon>Cephalopoda</taxon>
        <taxon>Coleoidea</taxon>
        <taxon>Octopodiformes</taxon>
        <taxon>Octopoda</taxon>
        <taxon>Incirrata</taxon>
        <taxon>Octopodidae</taxon>
        <taxon>Octopus</taxon>
    </lineage>
</organism>
<dbReference type="Pfam" id="PF01753">
    <property type="entry name" value="zf-MYND"/>
    <property type="match status" value="1"/>
</dbReference>
<dbReference type="EMBL" id="KQ422595">
    <property type="protein sequence ID" value="KOF74598.1"/>
    <property type="molecule type" value="Genomic_DNA"/>
</dbReference>
<feature type="domain" description="MYND-type" evidence="5">
    <location>
        <begin position="29"/>
        <end position="67"/>
    </location>
</feature>
<dbReference type="KEGG" id="obi:106877802"/>
<dbReference type="STRING" id="37653.A0A0L8GCC8"/>
<name>A0A0L8GCC8_OCTBM</name>
<dbReference type="GO" id="GO:0005634">
    <property type="term" value="C:nucleus"/>
    <property type="evidence" value="ECO:0007669"/>
    <property type="project" value="TreeGrafter"/>
</dbReference>
<dbReference type="InterPro" id="IPR002893">
    <property type="entry name" value="Znf_MYND"/>
</dbReference>
<dbReference type="Gene3D" id="1.25.40.10">
    <property type="entry name" value="Tetratricopeptide repeat domain"/>
    <property type="match status" value="1"/>
</dbReference>
<keyword evidence="1" id="KW-0479">Metal-binding</keyword>
<evidence type="ECO:0000313" key="6">
    <source>
        <dbReference type="EMBL" id="KOF74598.1"/>
    </source>
</evidence>
<dbReference type="Gene3D" id="6.10.140.2220">
    <property type="match status" value="1"/>
</dbReference>
<evidence type="ECO:0000256" key="2">
    <source>
        <dbReference type="ARBA" id="ARBA00022771"/>
    </source>
</evidence>
<dbReference type="GO" id="GO:0008270">
    <property type="term" value="F:zinc ion binding"/>
    <property type="evidence" value="ECO:0007669"/>
    <property type="project" value="UniProtKB-KW"/>
</dbReference>
<proteinExistence type="predicted"/>
<keyword evidence="3" id="KW-0862">Zinc</keyword>
<dbReference type="PROSITE" id="PS50865">
    <property type="entry name" value="ZF_MYND_2"/>
    <property type="match status" value="1"/>
</dbReference>
<dbReference type="Gene3D" id="2.170.270.10">
    <property type="entry name" value="SET domain"/>
    <property type="match status" value="1"/>
</dbReference>
<dbReference type="AlphaFoldDB" id="A0A0L8GCC8"/>
<sequence>MKPVAPGEVIYRESPYVHVVSDKELKNHCSSCFKSASSLKHCSRCKLLRYCNFSCQKADWSIHKQECPFFIDVVPEVLSESIRMLLRIIIRYQNGDHTKMISTDPYWKRSFSDLMSHLERMQQDELRCKQFAHVLSILSKVLEGTEVLPPVPQLWEFFGKMVINSYSIHDELHENVIGSGVYLGASYLDHQCCPNATVSFSGTKLAIRALEPITQPLPNQVFISYIQNDAPSWERREELLQRYYFRCICSMCTTDAEQTDKQMTSVKCFMANCDGFTGIKEINNDGYCQLWPCVKCKVTELPTEYVDEVCQLWLETRKFVKDLNKMFESGEIQNALDSAEENLKKVENSLFHESNLNIVSTVAIAKDACISLQLWEKAAVYSEKLLKQVPQYSSCINIMDSLSLLKLAKLYIYLDRPTEAVQILNKCEKMVRVTHGEDSALHQQTRTLQQQCNMLLLMHCK</sequence>
<dbReference type="PANTHER" id="PTHR12197">
    <property type="entry name" value="HISTONE-LYSINE N-METHYLTRANSFERASE SMYD"/>
    <property type="match status" value="1"/>
</dbReference>
<evidence type="ECO:0000259" key="5">
    <source>
        <dbReference type="PROSITE" id="PS50865"/>
    </source>
</evidence>
<protein>
    <recommendedName>
        <fullName evidence="5">MYND-type domain-containing protein</fullName>
    </recommendedName>
</protein>
<dbReference type="InterPro" id="IPR011990">
    <property type="entry name" value="TPR-like_helical_dom_sf"/>
</dbReference>
<evidence type="ECO:0000256" key="1">
    <source>
        <dbReference type="ARBA" id="ARBA00022723"/>
    </source>
</evidence>